<gene>
    <name evidence="10" type="primary">HaOG205670</name>
    <name evidence="10" type="ORF">B5X24_HaOG205670</name>
</gene>
<proteinExistence type="inferred from homology"/>
<comment type="similarity">
    <text evidence="4">Belongs to the CDIP1/LITAF family.</text>
</comment>
<dbReference type="SMART" id="SM00714">
    <property type="entry name" value="LITAF"/>
    <property type="match status" value="1"/>
</dbReference>
<evidence type="ECO:0000313" key="10">
    <source>
        <dbReference type="EMBL" id="PZC75753.1"/>
    </source>
</evidence>
<evidence type="ECO:0000259" key="9">
    <source>
        <dbReference type="PROSITE" id="PS51837"/>
    </source>
</evidence>
<dbReference type="PROSITE" id="PS51837">
    <property type="entry name" value="LITAF"/>
    <property type="match status" value="1"/>
</dbReference>
<keyword evidence="8" id="KW-1133">Transmembrane helix</keyword>
<dbReference type="Pfam" id="PF10601">
    <property type="entry name" value="zf-LITAF-like"/>
    <property type="match status" value="1"/>
</dbReference>
<evidence type="ECO:0000256" key="6">
    <source>
        <dbReference type="ARBA" id="ARBA00022833"/>
    </source>
</evidence>
<protein>
    <recommendedName>
        <fullName evidence="9">LITAF domain-containing protein</fullName>
    </recommendedName>
</protein>
<dbReference type="PANTHER" id="PTHR23292">
    <property type="entry name" value="LIPOPOLYSACCHARIDE-INDUCED TUMOR NECROSIS FACTOR-ALPHA FACTOR"/>
    <property type="match status" value="1"/>
</dbReference>
<name>A0A2W1BVG7_HELAM</name>
<evidence type="ECO:0000256" key="7">
    <source>
        <dbReference type="ARBA" id="ARBA00023136"/>
    </source>
</evidence>
<dbReference type="GO" id="GO:0008270">
    <property type="term" value="F:zinc ion binding"/>
    <property type="evidence" value="ECO:0007669"/>
    <property type="project" value="TreeGrafter"/>
</dbReference>
<keyword evidence="6" id="KW-0862">Zinc</keyword>
<evidence type="ECO:0000313" key="11">
    <source>
        <dbReference type="Proteomes" id="UP000249218"/>
    </source>
</evidence>
<dbReference type="GO" id="GO:0005765">
    <property type="term" value="C:lysosomal membrane"/>
    <property type="evidence" value="ECO:0007669"/>
    <property type="project" value="UniProtKB-SubCell"/>
</dbReference>
<evidence type="ECO:0000256" key="5">
    <source>
        <dbReference type="ARBA" id="ARBA00022723"/>
    </source>
</evidence>
<evidence type="ECO:0000256" key="1">
    <source>
        <dbReference type="ARBA" id="ARBA00004414"/>
    </source>
</evidence>
<dbReference type="OrthoDB" id="5599753at2759"/>
<keyword evidence="7 8" id="KW-0472">Membrane</keyword>
<dbReference type="GO" id="GO:0031902">
    <property type="term" value="C:late endosome membrane"/>
    <property type="evidence" value="ECO:0007669"/>
    <property type="project" value="UniProtKB-SubCell"/>
</dbReference>
<evidence type="ECO:0000256" key="3">
    <source>
        <dbReference type="ARBA" id="ARBA00004630"/>
    </source>
</evidence>
<evidence type="ECO:0000256" key="4">
    <source>
        <dbReference type="ARBA" id="ARBA00005975"/>
    </source>
</evidence>
<comment type="subcellular location">
    <subcellularLocation>
        <location evidence="2">Endosome membrane</location>
        <topology evidence="2">Peripheral membrane protein</topology>
    </subcellularLocation>
    <subcellularLocation>
        <location evidence="1">Late endosome membrane</location>
    </subcellularLocation>
    <subcellularLocation>
        <location evidence="3">Lysosome membrane</location>
        <topology evidence="3">Peripheral membrane protein</topology>
        <orientation evidence="3">Cytoplasmic side</orientation>
    </subcellularLocation>
</comment>
<evidence type="ECO:0000256" key="2">
    <source>
        <dbReference type="ARBA" id="ARBA00004481"/>
    </source>
</evidence>
<evidence type="ECO:0000256" key="8">
    <source>
        <dbReference type="SAM" id="Phobius"/>
    </source>
</evidence>
<dbReference type="PANTHER" id="PTHR23292:SF14">
    <property type="entry name" value="FI16615P1-RELATED"/>
    <property type="match status" value="1"/>
</dbReference>
<reference evidence="10 11" key="1">
    <citation type="journal article" date="2017" name="BMC Biol.">
        <title>Genomic innovations, transcriptional plasticity and gene loss underlying the evolution and divergence of two highly polyphagous and invasive Helicoverpa pest species.</title>
        <authorList>
            <person name="Pearce S.L."/>
            <person name="Clarke D.F."/>
            <person name="East P.D."/>
            <person name="Elfekih S."/>
            <person name="Gordon K.H."/>
            <person name="Jermiin L.S."/>
            <person name="McGaughran A."/>
            <person name="Oakeshott J.G."/>
            <person name="Papanikolaou A."/>
            <person name="Perera O.P."/>
            <person name="Rane R.V."/>
            <person name="Richards S."/>
            <person name="Tay W.T."/>
            <person name="Walsh T.K."/>
            <person name="Anderson A."/>
            <person name="Anderson C.J."/>
            <person name="Asgari S."/>
            <person name="Board P.G."/>
            <person name="Bretschneider A."/>
            <person name="Campbell P.M."/>
            <person name="Chertemps T."/>
            <person name="Christeller J.T."/>
            <person name="Coppin C.W."/>
            <person name="Downes S.J."/>
            <person name="Duan G."/>
            <person name="Farnsworth C.A."/>
            <person name="Good R.T."/>
            <person name="Han L.B."/>
            <person name="Han Y.C."/>
            <person name="Hatje K."/>
            <person name="Horne I."/>
            <person name="Huang Y.P."/>
            <person name="Hughes D.S."/>
            <person name="Jacquin-Joly E."/>
            <person name="James W."/>
            <person name="Jhangiani S."/>
            <person name="Kollmar M."/>
            <person name="Kuwar S.S."/>
            <person name="Li S."/>
            <person name="Liu N.Y."/>
            <person name="Maibeche M.T."/>
            <person name="Miller J.R."/>
            <person name="Montagne N."/>
            <person name="Perry T."/>
            <person name="Qu J."/>
            <person name="Song S.V."/>
            <person name="Sutton G.G."/>
            <person name="Vogel H."/>
            <person name="Walenz B.P."/>
            <person name="Xu W."/>
            <person name="Zhang H.J."/>
            <person name="Zou Z."/>
            <person name="Batterham P."/>
            <person name="Edwards O.R."/>
            <person name="Feyereisen R."/>
            <person name="Gibbs R.A."/>
            <person name="Heckel D.G."/>
            <person name="McGrath A."/>
            <person name="Robin C."/>
            <person name="Scherer S.E."/>
            <person name="Worley K.C."/>
            <person name="Wu Y.D."/>
        </authorList>
    </citation>
    <scope>NUCLEOTIDE SEQUENCE [LARGE SCALE GENOMIC DNA]</scope>
    <source>
        <strain evidence="10">Harm_GR_Male_#8</strain>
        <tissue evidence="10">Whole organism</tissue>
    </source>
</reference>
<keyword evidence="11" id="KW-1185">Reference proteome</keyword>
<organism evidence="10 11">
    <name type="scientific">Helicoverpa armigera</name>
    <name type="common">Cotton bollworm</name>
    <name type="synonym">Heliothis armigera</name>
    <dbReference type="NCBI Taxonomy" id="29058"/>
    <lineage>
        <taxon>Eukaryota</taxon>
        <taxon>Metazoa</taxon>
        <taxon>Ecdysozoa</taxon>
        <taxon>Arthropoda</taxon>
        <taxon>Hexapoda</taxon>
        <taxon>Insecta</taxon>
        <taxon>Pterygota</taxon>
        <taxon>Neoptera</taxon>
        <taxon>Endopterygota</taxon>
        <taxon>Lepidoptera</taxon>
        <taxon>Glossata</taxon>
        <taxon>Ditrysia</taxon>
        <taxon>Noctuoidea</taxon>
        <taxon>Noctuidae</taxon>
        <taxon>Heliothinae</taxon>
        <taxon>Helicoverpa</taxon>
    </lineage>
</organism>
<feature type="domain" description="LITAF" evidence="9">
    <location>
        <begin position="1"/>
        <end position="79"/>
    </location>
</feature>
<dbReference type="InterPro" id="IPR037519">
    <property type="entry name" value="LITAF_fam"/>
</dbReference>
<dbReference type="InterPro" id="IPR006629">
    <property type="entry name" value="LITAF"/>
</dbReference>
<sequence>MHSIPVGPKSCPVVCPSCKATINTKVDSKTTVKTHFMALLLCSCVVCSLCSCMPYCMKSCRNADHYCPNCGTYLGTYKR</sequence>
<feature type="transmembrane region" description="Helical" evidence="8">
    <location>
        <begin position="36"/>
        <end position="56"/>
    </location>
</feature>
<dbReference type="EMBL" id="KZ149983">
    <property type="protein sequence ID" value="PZC75753.1"/>
    <property type="molecule type" value="Genomic_DNA"/>
</dbReference>
<dbReference type="AlphaFoldDB" id="A0A2W1BVG7"/>
<keyword evidence="8" id="KW-0812">Transmembrane</keyword>
<keyword evidence="5" id="KW-0479">Metal-binding</keyword>
<accession>A0A2W1BVG7</accession>
<dbReference type="Proteomes" id="UP000249218">
    <property type="component" value="Unassembled WGS sequence"/>
</dbReference>